<dbReference type="Pfam" id="PF13424">
    <property type="entry name" value="TPR_12"/>
    <property type="match status" value="1"/>
</dbReference>
<sequence length="547" mass="62718">MMEEEEAQVLFSKHFGSWGSLRDREREAIENILGSVDYLPLAIVGSAAFMVETDTPASDYWNISRENEKRMDTLLSQRFVNIRRDADLTKSILNTYFIIFDRIEEYMPPAGNLLRLIASLDRQNIPEQLLRESGIEGMDDVIGFCRTMMKLSGFSLVTALTRDGENFYELPYLIQLSVQAYLSREELAEWSATALKVVSRRFPRYEHEVRHICEAYLPHALAVTRGRTDVGAEDLCFRMGEYFLHLGSYSNAESQVRRCIRLREENKDHAWNMGHRRFMLLGRVSAHQGRAKEAEMIFRNVLEDLERVSGLNSLDYLDYLSYLASVMSDLGEHSESETMHRRVLEGRENILGPEHLDTLTSISNLTIVQYQGKNNESEGTIRHTPEEREKTPRPAHPDTLTDVNNLAIVPRYKGRYGESETMDRRTLQLPDQVFRPDHPGTLVSVDNPTVVRRRRVKNDESDTMDRRAHELPDQALGPDHRDTLVSVDNPAIAWRSQVQDEESQAVRRHAQGGPQKPQTRHCSIFSCCLVLLLWTWAAPGEGGGLRK</sequence>
<reference evidence="2" key="1">
    <citation type="submission" date="2015-10" db="EMBL/GenBank/DDBJ databases">
        <authorList>
            <person name="Regsiter A."/>
            <person name="william w."/>
        </authorList>
    </citation>
    <scope>NUCLEOTIDE SEQUENCE</scope>
    <source>
        <strain evidence="2">Montdore</strain>
    </source>
</reference>
<accession>A0A292PUA3</accession>
<evidence type="ECO:0000313" key="3">
    <source>
        <dbReference type="Proteomes" id="UP001412239"/>
    </source>
</evidence>
<dbReference type="Proteomes" id="UP001412239">
    <property type="component" value="Unassembled WGS sequence"/>
</dbReference>
<dbReference type="InterPro" id="IPR053137">
    <property type="entry name" value="NLR-like"/>
</dbReference>
<keyword evidence="3" id="KW-1185">Reference proteome</keyword>
<organism evidence="2 3">
    <name type="scientific">Tuber aestivum</name>
    <name type="common">summer truffle</name>
    <dbReference type="NCBI Taxonomy" id="59557"/>
    <lineage>
        <taxon>Eukaryota</taxon>
        <taxon>Fungi</taxon>
        <taxon>Dikarya</taxon>
        <taxon>Ascomycota</taxon>
        <taxon>Pezizomycotina</taxon>
        <taxon>Pezizomycetes</taxon>
        <taxon>Pezizales</taxon>
        <taxon>Tuberaceae</taxon>
        <taxon>Tuber</taxon>
    </lineage>
</organism>
<dbReference type="PANTHER" id="PTHR46082:SF6">
    <property type="entry name" value="AAA+ ATPASE DOMAIN-CONTAINING PROTEIN-RELATED"/>
    <property type="match status" value="1"/>
</dbReference>
<proteinExistence type="predicted"/>
<dbReference type="EMBL" id="LN891053">
    <property type="protein sequence ID" value="CUS10228.1"/>
    <property type="molecule type" value="Genomic_DNA"/>
</dbReference>
<feature type="region of interest" description="Disordered" evidence="1">
    <location>
        <begin position="499"/>
        <end position="520"/>
    </location>
</feature>
<name>A0A292PUA3_9PEZI</name>
<feature type="region of interest" description="Disordered" evidence="1">
    <location>
        <begin position="371"/>
        <end position="400"/>
    </location>
</feature>
<evidence type="ECO:0008006" key="4">
    <source>
        <dbReference type="Google" id="ProtNLM"/>
    </source>
</evidence>
<dbReference type="InterPro" id="IPR011990">
    <property type="entry name" value="TPR-like_helical_dom_sf"/>
</dbReference>
<gene>
    <name evidence="2" type="ORF">GSTUAT00005683001</name>
</gene>
<dbReference type="SUPFAM" id="SSF48452">
    <property type="entry name" value="TPR-like"/>
    <property type="match status" value="1"/>
</dbReference>
<dbReference type="PANTHER" id="PTHR46082">
    <property type="entry name" value="ATP/GTP-BINDING PROTEIN-RELATED"/>
    <property type="match status" value="1"/>
</dbReference>
<protein>
    <recommendedName>
        <fullName evidence="4">MalT-like TPR region domain-containing protein</fullName>
    </recommendedName>
</protein>
<feature type="compositionally biased region" description="Basic and acidic residues" evidence="1">
    <location>
        <begin position="375"/>
        <end position="396"/>
    </location>
</feature>
<dbReference type="AlphaFoldDB" id="A0A292PUA3"/>
<dbReference type="Gene3D" id="1.25.40.10">
    <property type="entry name" value="Tetratricopeptide repeat domain"/>
    <property type="match status" value="2"/>
</dbReference>
<evidence type="ECO:0000256" key="1">
    <source>
        <dbReference type="SAM" id="MobiDB-lite"/>
    </source>
</evidence>
<evidence type="ECO:0000313" key="2">
    <source>
        <dbReference type="EMBL" id="CUS10228.1"/>
    </source>
</evidence>